<dbReference type="InterPro" id="IPR011250">
    <property type="entry name" value="OMP/PagP_B-barrel"/>
</dbReference>
<dbReference type="SUPFAM" id="SSF56925">
    <property type="entry name" value="OMPA-like"/>
    <property type="match status" value="1"/>
</dbReference>
<comment type="subcellular location">
    <subcellularLocation>
        <location evidence="1">Cell outer membrane</location>
    </subcellularLocation>
</comment>
<sequence>MTVRRRTVHHTLRASALSLSLLTALSCAHAFDIDVRGEYRTGSEQYRSRVKVVNVWQNGFGASLEAGIFNGQGSIDSFRSDYNEIEAWYAVPVSETVTLLPGGVLTWNTNGSIIKPYLRANWMFYPTWRADARVRYDHANYDSVTRRGMPAGQVHSNNDSAWQLDFFLTKFIDKTAIEYNYAWNKKDDSQFVYNNGRNTQYLHNLKATYTLQPNLLPYAEVAYMGNTADLMNDKNEWRLRLGLISRF</sequence>
<dbReference type="Gene3D" id="2.40.160.40">
    <property type="entry name" value="monomeric porin ompg"/>
    <property type="match status" value="1"/>
</dbReference>
<dbReference type="InterPro" id="IPR009331">
    <property type="entry name" value="Oligogalacturonate-sp_porin"/>
</dbReference>
<dbReference type="GO" id="GO:0009279">
    <property type="term" value="C:cell outer membrane"/>
    <property type="evidence" value="ECO:0007669"/>
    <property type="project" value="UniProtKB-SubCell"/>
</dbReference>
<dbReference type="EMBL" id="LAQT01000007">
    <property type="protein sequence ID" value="KPC53353.1"/>
    <property type="molecule type" value="Genomic_DNA"/>
</dbReference>
<evidence type="ECO:0000256" key="2">
    <source>
        <dbReference type="ARBA" id="ARBA00022729"/>
    </source>
</evidence>
<dbReference type="Proteomes" id="UP000037939">
    <property type="component" value="Unassembled WGS sequence"/>
</dbReference>
<feature type="chain" id="PRO_5005849713" evidence="3">
    <location>
        <begin position="31"/>
        <end position="247"/>
    </location>
</feature>
<keyword evidence="5" id="KW-1185">Reference proteome</keyword>
<gene>
    <name evidence="4" type="primary">nanC</name>
    <name evidence="4" type="ORF">WG78_09695</name>
</gene>
<comment type="caution">
    <text evidence="4">The sequence shown here is derived from an EMBL/GenBank/DDBJ whole genome shotgun (WGS) entry which is preliminary data.</text>
</comment>
<protein>
    <submittedName>
        <fullName evidence="4">Putative N-acetylneuraminic acid outer membrane channel protein NanC</fullName>
    </submittedName>
</protein>
<dbReference type="OrthoDB" id="8588475at2"/>
<dbReference type="Pfam" id="PF06178">
    <property type="entry name" value="KdgM"/>
    <property type="match status" value="1"/>
</dbReference>
<dbReference type="PANTHER" id="PTHR38105">
    <property type="entry name" value="OUTER MEMBRANE PROTEIN-RELATED-RELATED"/>
    <property type="match status" value="1"/>
</dbReference>
<reference evidence="4 5" key="1">
    <citation type="submission" date="2015-07" db="EMBL/GenBank/DDBJ databases">
        <title>Draft genome sequence of the Amantichitinum ursilacus IGB-41, a new chitin-degrading bacterium.</title>
        <authorList>
            <person name="Kirstahler P."/>
            <person name="Guenther M."/>
            <person name="Grumaz C."/>
            <person name="Rupp S."/>
            <person name="Zibek S."/>
            <person name="Sohn K."/>
        </authorList>
    </citation>
    <scope>NUCLEOTIDE SEQUENCE [LARGE SCALE GENOMIC DNA]</scope>
    <source>
        <strain evidence="4 5">IGB-41</strain>
    </source>
</reference>
<dbReference type="PANTHER" id="PTHR38105:SF5">
    <property type="entry name" value="OUTER MEMBRANE PROTEIN"/>
    <property type="match status" value="1"/>
</dbReference>
<evidence type="ECO:0000256" key="1">
    <source>
        <dbReference type="ARBA" id="ARBA00004442"/>
    </source>
</evidence>
<evidence type="ECO:0000313" key="5">
    <source>
        <dbReference type="Proteomes" id="UP000037939"/>
    </source>
</evidence>
<name>A0A0N0GP20_9NEIS</name>
<dbReference type="GO" id="GO:0015288">
    <property type="term" value="F:porin activity"/>
    <property type="evidence" value="ECO:0007669"/>
    <property type="project" value="TreeGrafter"/>
</dbReference>
<dbReference type="AlphaFoldDB" id="A0A0N0GP20"/>
<dbReference type="InterPro" id="IPR053713">
    <property type="entry name" value="Bact_OM_Channel_sf"/>
</dbReference>
<proteinExistence type="predicted"/>
<evidence type="ECO:0000256" key="3">
    <source>
        <dbReference type="SAM" id="SignalP"/>
    </source>
</evidence>
<keyword evidence="2 3" id="KW-0732">Signal</keyword>
<organism evidence="4 5">
    <name type="scientific">Amantichitinum ursilacus</name>
    <dbReference type="NCBI Taxonomy" id="857265"/>
    <lineage>
        <taxon>Bacteria</taxon>
        <taxon>Pseudomonadati</taxon>
        <taxon>Pseudomonadota</taxon>
        <taxon>Betaproteobacteria</taxon>
        <taxon>Neisseriales</taxon>
        <taxon>Chitinibacteraceae</taxon>
        <taxon>Amantichitinum</taxon>
    </lineage>
</organism>
<feature type="signal peptide" evidence="3">
    <location>
        <begin position="1"/>
        <end position="30"/>
    </location>
</feature>
<evidence type="ECO:0000313" key="4">
    <source>
        <dbReference type="EMBL" id="KPC53353.1"/>
    </source>
</evidence>
<dbReference type="PROSITE" id="PS51257">
    <property type="entry name" value="PROKAR_LIPOPROTEIN"/>
    <property type="match status" value="1"/>
</dbReference>
<dbReference type="STRING" id="857265.WG78_09695"/>
<dbReference type="GO" id="GO:0015772">
    <property type="term" value="P:oligosaccharide transport"/>
    <property type="evidence" value="ECO:0007669"/>
    <property type="project" value="TreeGrafter"/>
</dbReference>
<dbReference type="RefSeq" id="WP_053937592.1">
    <property type="nucleotide sequence ID" value="NZ_LAQT01000007.1"/>
</dbReference>
<accession>A0A0N0GP20</accession>